<dbReference type="CDD" id="cd06260">
    <property type="entry name" value="DUF820-like"/>
    <property type="match status" value="1"/>
</dbReference>
<sequence>MKPVTSLSELDLNGIYTYADYLNWRLEQAVELIKGKIFPMSPAPSMKHQRISMFLSANIFNYLKSVSANTSCQVFSAPFDVRLLDKRKSKKASKDVYTVVQPDISVICDKNKLDERGCLGSPDLIVEILSLGNSKKEMKIKYQLYEEAGVKEYWVVYPYEESVLQFVLDEKTDKFYLKATFAEDEILVSHIFPDLQIDLAKVFEE</sequence>
<dbReference type="OrthoDB" id="9808428at2"/>
<dbReference type="Gene3D" id="3.90.1570.10">
    <property type="entry name" value="tt1808, chain A"/>
    <property type="match status" value="1"/>
</dbReference>
<reference evidence="2 3" key="1">
    <citation type="submission" date="2017-06" db="EMBL/GenBank/DDBJ databases">
        <title>Raineya orbicola gen. nov., sp. nov. a slightly thermophilic bacterium of the phylum Bacteroidetes and the description of Raineyaceae fam. nov.</title>
        <authorList>
            <person name="Albuquerque L."/>
            <person name="Polonia A.R.M."/>
            <person name="Barroso C."/>
            <person name="Froufe H.J.C."/>
            <person name="Lage O."/>
            <person name="Lobo-Da-Cunha A."/>
            <person name="Egas C."/>
            <person name="Da Costa M.S."/>
        </authorList>
    </citation>
    <scope>NUCLEOTIDE SEQUENCE [LARGE SCALE GENOMIC DNA]</scope>
    <source>
        <strain evidence="2 3">SPSPC-11</strain>
    </source>
</reference>
<dbReference type="InterPro" id="IPR008538">
    <property type="entry name" value="Uma2"/>
</dbReference>
<keyword evidence="2" id="KW-0378">Hydrolase</keyword>
<organism evidence="2 3">
    <name type="scientific">Raineya orbicola</name>
    <dbReference type="NCBI Taxonomy" id="2016530"/>
    <lineage>
        <taxon>Bacteria</taxon>
        <taxon>Pseudomonadati</taxon>
        <taxon>Bacteroidota</taxon>
        <taxon>Cytophagia</taxon>
        <taxon>Cytophagales</taxon>
        <taxon>Raineyaceae</taxon>
        <taxon>Raineya</taxon>
    </lineage>
</organism>
<accession>A0A2N3IHV2</accession>
<dbReference type="PANTHER" id="PTHR34107:SF4">
    <property type="entry name" value="SLL1222 PROTEIN"/>
    <property type="match status" value="1"/>
</dbReference>
<proteinExistence type="predicted"/>
<comment type="caution">
    <text evidence="2">The sequence shown here is derived from an EMBL/GenBank/DDBJ whole genome shotgun (WGS) entry which is preliminary data.</text>
</comment>
<name>A0A2N3IHV2_9BACT</name>
<dbReference type="RefSeq" id="WP_101358272.1">
    <property type="nucleotide sequence ID" value="NZ_NKXO01000013.1"/>
</dbReference>
<keyword evidence="3" id="KW-1185">Reference proteome</keyword>
<evidence type="ECO:0000313" key="2">
    <source>
        <dbReference type="EMBL" id="PKQ69940.1"/>
    </source>
</evidence>
<evidence type="ECO:0000259" key="1">
    <source>
        <dbReference type="Pfam" id="PF05685"/>
    </source>
</evidence>
<dbReference type="GO" id="GO:0004519">
    <property type="term" value="F:endonuclease activity"/>
    <property type="evidence" value="ECO:0007669"/>
    <property type="project" value="UniProtKB-KW"/>
</dbReference>
<dbReference type="SUPFAM" id="SSF52980">
    <property type="entry name" value="Restriction endonuclease-like"/>
    <property type="match status" value="1"/>
</dbReference>
<protein>
    <submittedName>
        <fullName evidence="2">Putative restriction endonuclease</fullName>
    </submittedName>
</protein>
<dbReference type="AlphaFoldDB" id="A0A2N3IHV2"/>
<dbReference type="PANTHER" id="PTHR34107">
    <property type="entry name" value="SLL0198 PROTEIN-RELATED"/>
    <property type="match status" value="1"/>
</dbReference>
<dbReference type="InterPro" id="IPR011335">
    <property type="entry name" value="Restrct_endonuc-II-like"/>
</dbReference>
<dbReference type="InterPro" id="IPR012296">
    <property type="entry name" value="Nuclease_put_TT1808"/>
</dbReference>
<evidence type="ECO:0000313" key="3">
    <source>
        <dbReference type="Proteomes" id="UP000233387"/>
    </source>
</evidence>
<dbReference type="Proteomes" id="UP000233387">
    <property type="component" value="Unassembled WGS sequence"/>
</dbReference>
<gene>
    <name evidence="2" type="ORF">Rain11_1005</name>
</gene>
<keyword evidence="2" id="KW-0255">Endonuclease</keyword>
<keyword evidence="2" id="KW-0540">Nuclease</keyword>
<feature type="domain" description="Putative restriction endonuclease" evidence="1">
    <location>
        <begin position="20"/>
        <end position="199"/>
    </location>
</feature>
<dbReference type="Pfam" id="PF05685">
    <property type="entry name" value="Uma2"/>
    <property type="match status" value="1"/>
</dbReference>
<dbReference type="EMBL" id="NKXO01000013">
    <property type="protein sequence ID" value="PKQ69940.1"/>
    <property type="molecule type" value="Genomic_DNA"/>
</dbReference>